<protein>
    <recommendedName>
        <fullName evidence="2">beta-fructofuranosidase</fullName>
        <ecNumber evidence="2">3.2.1.26</ecNumber>
    </recommendedName>
</protein>
<comment type="similarity">
    <text evidence="1 5">Belongs to the glycosyl hydrolase 32 family.</text>
</comment>
<dbReference type="GO" id="GO:0005975">
    <property type="term" value="P:carbohydrate metabolic process"/>
    <property type="evidence" value="ECO:0007669"/>
    <property type="project" value="InterPro"/>
</dbReference>
<reference evidence="8 9" key="1">
    <citation type="submission" date="2022-10" db="EMBL/GenBank/DDBJ databases">
        <title>Comparative genomic analysis of Cohnella hashimotonis sp. nov., isolated from the International Space Station.</title>
        <authorList>
            <person name="Simpson A."/>
            <person name="Venkateswaran K."/>
        </authorList>
    </citation>
    <scope>NUCLEOTIDE SEQUENCE [LARGE SCALE GENOMIC DNA]</scope>
    <source>
        <strain evidence="8 9">DSM 18997</strain>
    </source>
</reference>
<keyword evidence="3 5" id="KW-0378">Hydrolase</keyword>
<dbReference type="AlphaFoldDB" id="A0A9X4KIZ8"/>
<gene>
    <name evidence="8" type="ORF">OMP38_18770</name>
</gene>
<evidence type="ECO:0000256" key="2">
    <source>
        <dbReference type="ARBA" id="ARBA00012758"/>
    </source>
</evidence>
<dbReference type="SUPFAM" id="SSF49899">
    <property type="entry name" value="Concanavalin A-like lectins/glucanases"/>
    <property type="match status" value="1"/>
</dbReference>
<comment type="caution">
    <text evidence="8">The sequence shown here is derived from an EMBL/GenBank/DDBJ whole genome shotgun (WGS) entry which is preliminary data.</text>
</comment>
<keyword evidence="9" id="KW-1185">Reference proteome</keyword>
<keyword evidence="4 5" id="KW-0326">Glycosidase</keyword>
<proteinExistence type="inferred from homology"/>
<dbReference type="InterPro" id="IPR013189">
    <property type="entry name" value="Glyco_hydro_32_C"/>
</dbReference>
<dbReference type="InterPro" id="IPR023296">
    <property type="entry name" value="Glyco_hydro_beta-prop_sf"/>
</dbReference>
<dbReference type="CDD" id="cd08995">
    <property type="entry name" value="GH32_EcAec43-like"/>
    <property type="match status" value="1"/>
</dbReference>
<dbReference type="InterPro" id="IPR001362">
    <property type="entry name" value="Glyco_hydro_32"/>
</dbReference>
<accession>A0A9X4KIZ8</accession>
<dbReference type="InterPro" id="IPR051214">
    <property type="entry name" value="GH32_Enzymes"/>
</dbReference>
<name>A0A9X4KIZ8_9BACL</name>
<evidence type="ECO:0000313" key="9">
    <source>
        <dbReference type="Proteomes" id="UP001153387"/>
    </source>
</evidence>
<feature type="domain" description="Glycosyl hydrolase family 32 N-terminal" evidence="6">
    <location>
        <begin position="18"/>
        <end position="283"/>
    </location>
</feature>
<organism evidence="8 9">
    <name type="scientific">Cohnella ginsengisoli</name>
    <dbReference type="NCBI Taxonomy" id="425004"/>
    <lineage>
        <taxon>Bacteria</taxon>
        <taxon>Bacillati</taxon>
        <taxon>Bacillota</taxon>
        <taxon>Bacilli</taxon>
        <taxon>Bacillales</taxon>
        <taxon>Paenibacillaceae</taxon>
        <taxon>Cohnella</taxon>
    </lineage>
</organism>
<dbReference type="Gene3D" id="2.60.120.560">
    <property type="entry name" value="Exo-inulinase, domain 1"/>
    <property type="match status" value="1"/>
</dbReference>
<dbReference type="PANTHER" id="PTHR43101:SF1">
    <property type="entry name" value="BETA-FRUCTOSIDASE"/>
    <property type="match status" value="1"/>
</dbReference>
<dbReference type="PANTHER" id="PTHR43101">
    <property type="entry name" value="BETA-FRUCTOSIDASE"/>
    <property type="match status" value="1"/>
</dbReference>
<dbReference type="Pfam" id="PF08244">
    <property type="entry name" value="Glyco_hydro_32C"/>
    <property type="match status" value="1"/>
</dbReference>
<dbReference type="EMBL" id="JAPDHZ010000003">
    <property type="protein sequence ID" value="MDG0792691.1"/>
    <property type="molecule type" value="Genomic_DNA"/>
</dbReference>
<sequence>MSDFFYRPADGVLADVIPFYEDGEFKLLYLKDWRDKENFGEGTPWFLLGTKDFVNYTEYGEVLQRGGESEQDLYIYTGCILKVGELYHIFYTGNNFHYPAQGKLQQAVMHATSTDLLHWTKLPEDAFYAPADRYEQHDWRDPFVFWNEEAGEYWMLLAARLKEGPSRRRGCVALCASKDLKSWEVREPFWAPSLYTTHECPDLFRIGEWWYLVYSTFSDRTVTHYRMSQSLAGPWLAPENDTFDNRAFYAAKTWTDGERRYAFGWNPTREGEHDEGTWQWGGNLVVHEIVQQADGSLTVRMPDSVRAAMARRAEVALREAVGGWRIGGGSGDAGTASIRAADAGESGEAAGEFESLEASGELESAEAAGVCKATAEAPDSFAAAAASSLPSRCRLSVTVTFGADTRGCGVLLRTDEALDRGYMIRLEPGRQRLVFDRWPRKGDVPFEVGLERPVALTPGVACRLDIVIDGTVCEVYVDDTVAMSARLYDHREGGWGLFVSEGSASFDTVLLEP</sequence>
<evidence type="ECO:0000259" key="6">
    <source>
        <dbReference type="Pfam" id="PF00251"/>
    </source>
</evidence>
<dbReference type="GO" id="GO:0004564">
    <property type="term" value="F:beta-fructofuranosidase activity"/>
    <property type="evidence" value="ECO:0007669"/>
    <property type="project" value="UniProtKB-EC"/>
</dbReference>
<evidence type="ECO:0000313" key="8">
    <source>
        <dbReference type="EMBL" id="MDG0792691.1"/>
    </source>
</evidence>
<evidence type="ECO:0000256" key="4">
    <source>
        <dbReference type="ARBA" id="ARBA00023295"/>
    </source>
</evidence>
<dbReference type="Proteomes" id="UP001153387">
    <property type="component" value="Unassembled WGS sequence"/>
</dbReference>
<dbReference type="SMART" id="SM00640">
    <property type="entry name" value="Glyco_32"/>
    <property type="match status" value="1"/>
</dbReference>
<dbReference type="InterPro" id="IPR013320">
    <property type="entry name" value="ConA-like_dom_sf"/>
</dbReference>
<dbReference type="InterPro" id="IPR013148">
    <property type="entry name" value="Glyco_hydro_32_N"/>
</dbReference>
<evidence type="ECO:0000256" key="3">
    <source>
        <dbReference type="ARBA" id="ARBA00022801"/>
    </source>
</evidence>
<dbReference type="RefSeq" id="WP_277566464.1">
    <property type="nucleotide sequence ID" value="NZ_JAPDHZ010000003.1"/>
</dbReference>
<dbReference type="Pfam" id="PF00251">
    <property type="entry name" value="Glyco_hydro_32N"/>
    <property type="match status" value="1"/>
</dbReference>
<dbReference type="EC" id="3.2.1.26" evidence="2"/>
<evidence type="ECO:0000256" key="5">
    <source>
        <dbReference type="RuleBase" id="RU362110"/>
    </source>
</evidence>
<evidence type="ECO:0000256" key="1">
    <source>
        <dbReference type="ARBA" id="ARBA00009902"/>
    </source>
</evidence>
<dbReference type="Gene3D" id="2.115.10.20">
    <property type="entry name" value="Glycosyl hydrolase domain, family 43"/>
    <property type="match status" value="1"/>
</dbReference>
<feature type="domain" description="Glycosyl hydrolase family 32 C-terminal" evidence="7">
    <location>
        <begin position="388"/>
        <end position="508"/>
    </location>
</feature>
<evidence type="ECO:0000259" key="7">
    <source>
        <dbReference type="Pfam" id="PF08244"/>
    </source>
</evidence>
<dbReference type="SUPFAM" id="SSF75005">
    <property type="entry name" value="Arabinanase/levansucrase/invertase"/>
    <property type="match status" value="1"/>
</dbReference>